<evidence type="ECO:0000256" key="13">
    <source>
        <dbReference type="ARBA" id="ARBA00023065"/>
    </source>
</evidence>
<dbReference type="GO" id="GO:0051453">
    <property type="term" value="P:regulation of intracellular pH"/>
    <property type="evidence" value="ECO:0007669"/>
    <property type="project" value="Ensembl"/>
</dbReference>
<sequence>MGRLGVPGPSWRPLLRRLLLPCTLALVLGGLPRVGALEEDPSEGFQVVTFKWHHVQDPYIIALWILVASLAKIVFHLSHKVTSVVPESALLIVLGLVLGGIVWAADHIASFTLTPTVFFFYLLPPIVLDAGYFMPNRLFFGNLGTILLYAVIGTIWNAATTGLSLYGVFLSGLMGELKLGLLDFLLFGSLIAAVDPVAVLAVFEEVHVNEVLFIIVFGESLLNDAVTVVLYDVFESFVTLGGDKVTGVDCVKGVVSFFVVSLGGTLVGVIFAFLLSLVTRFTKHVRIIEPGFVFVISYLSYLTSEMLSLSAILAITFCGICCQKYVKANISEQSATTVRYTMKMLASGAETIIFMFLGISAVNPLIWKWNTAFVLLTLVFISVYRAIGIVLQTWILNRYRMVQLETIDQVVMSYGGLRGAVAYALVVLLDGNKVKEKNLFVSTTIIVVFFTVIFQGLTIKPLVQWLKVKRSEQREPKLNEKLHGRAFDHILSAIEDISGQIGHNYLRDKWSNFDRKFLSKVLMRRSAQKSRDRILNVFHELNLKDAISYVAEGERRGSLAFIRSPSTDNMVNVDFSTPRPSTVEASVSYLLRENVSAVCLDMQSLEQRRKSIRDTEDIVTHHTLQQYLYKPRQEYKHLYSRHELTPSENEKQDKEIFHRTMRKRLESFKSAKLGINHNKKAAKLYKRERAQKRRNSSVPNGKLPLEIPAHNFTIKEKDLELSDHEEAPAYEEEETSGGIEFLASVTKDVVSDSGAGIDNPVFSPDEDLDPSILSRVPPWLSPGETVVPSQRARVQIPHSPSNFRRLTPLRLSNKSVDSFLQADGPEERSHAVFPESTHM</sequence>
<dbReference type="GO" id="GO:0042802">
    <property type="term" value="F:identical protein binding"/>
    <property type="evidence" value="ECO:0007669"/>
    <property type="project" value="Ensembl"/>
</dbReference>
<keyword evidence="24" id="KW-1185">Reference proteome</keyword>
<evidence type="ECO:0000256" key="14">
    <source>
        <dbReference type="ARBA" id="ARBA00023136"/>
    </source>
</evidence>
<evidence type="ECO:0000313" key="24">
    <source>
        <dbReference type="Proteomes" id="UP000694385"/>
    </source>
</evidence>
<dbReference type="GeneTree" id="ENSGT00940000158616"/>
<dbReference type="AlphaFoldDB" id="A0A8C5L9F0"/>
<keyword evidence="12" id="KW-0915">Sodium</keyword>
<dbReference type="PANTHER" id="PTHR10110:SF90">
    <property type="entry name" value="SODIUM_HYDROGEN EXCHANGER 3"/>
    <property type="match status" value="1"/>
</dbReference>
<comment type="similarity">
    <text evidence="18">Belongs to the monovalent cation:proton antiporter 1 (CPA1) transporter (TC 2.A.36) family.</text>
</comment>
<feature type="region of interest" description="Disordered" evidence="19">
    <location>
        <begin position="819"/>
        <end position="839"/>
    </location>
</feature>
<evidence type="ECO:0000256" key="15">
    <source>
        <dbReference type="ARBA" id="ARBA00023201"/>
    </source>
</evidence>
<keyword evidence="11 20" id="KW-1133">Transmembrane helix</keyword>
<evidence type="ECO:0000256" key="2">
    <source>
        <dbReference type="ARBA" id="ARBA00004424"/>
    </source>
</evidence>
<name>A0A8C5L9F0_JACJA</name>
<dbReference type="GO" id="GO:0031526">
    <property type="term" value="C:brush border membrane"/>
    <property type="evidence" value="ECO:0007669"/>
    <property type="project" value="TreeGrafter"/>
</dbReference>
<dbReference type="GO" id="GO:0015385">
    <property type="term" value="F:sodium:proton antiporter activity"/>
    <property type="evidence" value="ECO:0007669"/>
    <property type="project" value="Ensembl"/>
</dbReference>
<feature type="transmembrane region" description="Helical" evidence="20">
    <location>
        <begin position="146"/>
        <end position="169"/>
    </location>
</feature>
<feature type="transmembrane region" description="Helical" evidence="20">
    <location>
        <begin position="254"/>
        <end position="278"/>
    </location>
</feature>
<feature type="chain" id="PRO_5034435470" description="Sodium/hydrogen exchanger" evidence="21">
    <location>
        <begin position="37"/>
        <end position="839"/>
    </location>
</feature>
<dbReference type="GO" id="GO:0070062">
    <property type="term" value="C:extracellular exosome"/>
    <property type="evidence" value="ECO:0007669"/>
    <property type="project" value="Ensembl"/>
</dbReference>
<proteinExistence type="inferred from homology"/>
<evidence type="ECO:0000256" key="20">
    <source>
        <dbReference type="SAM" id="Phobius"/>
    </source>
</evidence>
<evidence type="ECO:0000256" key="10">
    <source>
        <dbReference type="ARBA" id="ARBA00022753"/>
    </source>
</evidence>
<keyword evidence="9 21" id="KW-0732">Signal</keyword>
<evidence type="ECO:0000256" key="3">
    <source>
        <dbReference type="ARBA" id="ARBA00004520"/>
    </source>
</evidence>
<evidence type="ECO:0000256" key="16">
    <source>
        <dbReference type="ARBA" id="ARBA00045831"/>
    </source>
</evidence>
<keyword evidence="4 18" id="KW-0813">Transport</keyword>
<dbReference type="Proteomes" id="UP000694385">
    <property type="component" value="Unassembled WGS sequence"/>
</dbReference>
<keyword evidence="8 18" id="KW-0812">Transmembrane</keyword>
<evidence type="ECO:0000256" key="21">
    <source>
        <dbReference type="SAM" id="SignalP"/>
    </source>
</evidence>
<feature type="transmembrane region" description="Helical" evidence="20">
    <location>
        <begin position="409"/>
        <end position="428"/>
    </location>
</feature>
<gene>
    <name evidence="23" type="primary">Slc9a3</name>
</gene>
<dbReference type="InterPro" id="IPR004709">
    <property type="entry name" value="NaH_exchanger"/>
</dbReference>
<protein>
    <recommendedName>
        <fullName evidence="18">Sodium/hydrogen exchanger</fullName>
    </recommendedName>
</protein>
<keyword evidence="10" id="KW-0967">Endosome</keyword>
<comment type="subcellular location">
    <subcellularLocation>
        <location evidence="2">Apical cell membrane</location>
        <topology evidence="2">Multi-pass membrane protein</topology>
    </subcellularLocation>
    <subcellularLocation>
        <location evidence="3">Early endosome membrane</location>
        <topology evidence="3">Multi-pass membrane protein</topology>
    </subcellularLocation>
    <subcellularLocation>
        <location evidence="1">Recycling endosome membrane</location>
        <topology evidence="1">Multi-pass membrane protein</topology>
    </subcellularLocation>
</comment>
<feature type="domain" description="Cation/H+ exchanger transmembrane" evidence="22">
    <location>
        <begin position="65"/>
        <end position="465"/>
    </location>
</feature>
<feature type="transmembrane region" description="Helical" evidence="20">
    <location>
        <begin position="440"/>
        <end position="463"/>
    </location>
</feature>
<dbReference type="InterPro" id="IPR018410">
    <property type="entry name" value="Na/H_exchanger_3/5"/>
</dbReference>
<reference evidence="23" key="2">
    <citation type="submission" date="2025-09" db="UniProtKB">
        <authorList>
            <consortium name="Ensembl"/>
        </authorList>
    </citation>
    <scope>IDENTIFICATION</scope>
</reference>
<dbReference type="GO" id="GO:0098719">
    <property type="term" value="P:sodium ion import across plasma membrane"/>
    <property type="evidence" value="ECO:0007669"/>
    <property type="project" value="Ensembl"/>
</dbReference>
<dbReference type="PANTHER" id="PTHR10110">
    <property type="entry name" value="SODIUM/HYDROGEN EXCHANGER"/>
    <property type="match status" value="1"/>
</dbReference>
<evidence type="ECO:0000256" key="7">
    <source>
        <dbReference type="ARBA" id="ARBA00022553"/>
    </source>
</evidence>
<comment type="function">
    <text evidence="16">Plasma membrane Na(+)/H(+) antiporter. Exchanges intracellular H(+) ions for extracellular Na(+) in 1:1 stoichiometry, playing a key role in salt and fluid absorption and pH homeostasis. Major apical Na(+)/H(+) exchanger in kidney and intestine playing an important role in renal and intestine Na(+) absorption and blood pressure regulation.</text>
</comment>
<feature type="transmembrane region" description="Helical" evidence="20">
    <location>
        <begin position="347"/>
        <end position="367"/>
    </location>
</feature>
<evidence type="ECO:0000256" key="4">
    <source>
        <dbReference type="ARBA" id="ARBA00022448"/>
    </source>
</evidence>
<evidence type="ECO:0000256" key="12">
    <source>
        <dbReference type="ARBA" id="ARBA00023053"/>
    </source>
</evidence>
<keyword evidence="14 20" id="KW-0472">Membrane</keyword>
<evidence type="ECO:0000256" key="18">
    <source>
        <dbReference type="RuleBase" id="RU003722"/>
    </source>
</evidence>
<comment type="catalytic activity">
    <reaction evidence="17">
        <text>Na(+)(in) + H(+)(out) = Na(+)(out) + H(+)(in)</text>
        <dbReference type="Rhea" id="RHEA:29419"/>
        <dbReference type="ChEBI" id="CHEBI:15378"/>
        <dbReference type="ChEBI" id="CHEBI:29101"/>
    </reaction>
</comment>
<dbReference type="GO" id="GO:0055038">
    <property type="term" value="C:recycling endosome membrane"/>
    <property type="evidence" value="ECO:0007669"/>
    <property type="project" value="UniProtKB-SubCell"/>
</dbReference>
<dbReference type="PRINTS" id="PR01087">
    <property type="entry name" value="NAHEXCHNGR3"/>
</dbReference>
<dbReference type="GO" id="GO:0015386">
    <property type="term" value="F:potassium:proton antiporter activity"/>
    <property type="evidence" value="ECO:0007669"/>
    <property type="project" value="TreeGrafter"/>
</dbReference>
<evidence type="ECO:0000313" key="23">
    <source>
        <dbReference type="Ensembl" id="ENSJJAP00000019761.1"/>
    </source>
</evidence>
<evidence type="ECO:0000259" key="22">
    <source>
        <dbReference type="Pfam" id="PF00999"/>
    </source>
</evidence>
<dbReference type="NCBIfam" id="TIGR00840">
    <property type="entry name" value="b_cpa1"/>
    <property type="match status" value="1"/>
</dbReference>
<dbReference type="Ensembl" id="ENSJJAT00000026298.1">
    <property type="protein sequence ID" value="ENSJJAP00000019761.1"/>
    <property type="gene ID" value="ENSJJAG00000020607.1"/>
</dbReference>
<accession>A0A8C5L9F0</accession>
<feature type="transmembrane region" description="Helical" evidence="20">
    <location>
        <begin position="210"/>
        <end position="234"/>
    </location>
</feature>
<feature type="transmembrane region" description="Helical" evidence="20">
    <location>
        <begin position="117"/>
        <end position="134"/>
    </location>
</feature>
<reference evidence="23" key="1">
    <citation type="submission" date="2025-08" db="UniProtKB">
        <authorList>
            <consortium name="Ensembl"/>
        </authorList>
    </citation>
    <scope>IDENTIFICATION</scope>
</reference>
<keyword evidence="6" id="KW-1003">Cell membrane</keyword>
<dbReference type="Gene3D" id="6.10.140.1330">
    <property type="match status" value="1"/>
</dbReference>
<keyword evidence="5 18" id="KW-0050">Antiport</keyword>
<evidence type="ECO:0000256" key="8">
    <source>
        <dbReference type="ARBA" id="ARBA00022692"/>
    </source>
</evidence>
<feature type="transmembrane region" description="Helical" evidence="20">
    <location>
        <begin position="89"/>
        <end position="105"/>
    </location>
</feature>
<keyword evidence="7" id="KW-0597">Phosphoprotein</keyword>
<evidence type="ECO:0000256" key="17">
    <source>
        <dbReference type="ARBA" id="ARBA00047524"/>
    </source>
</evidence>
<evidence type="ECO:0000256" key="11">
    <source>
        <dbReference type="ARBA" id="ARBA00022989"/>
    </source>
</evidence>
<organism evidence="23 24">
    <name type="scientific">Jaculus jaculus</name>
    <name type="common">Lesser Egyptian jerboa</name>
    <dbReference type="NCBI Taxonomy" id="51337"/>
    <lineage>
        <taxon>Eukaryota</taxon>
        <taxon>Metazoa</taxon>
        <taxon>Chordata</taxon>
        <taxon>Craniata</taxon>
        <taxon>Vertebrata</taxon>
        <taxon>Euteleostomi</taxon>
        <taxon>Mammalia</taxon>
        <taxon>Eutheria</taxon>
        <taxon>Euarchontoglires</taxon>
        <taxon>Glires</taxon>
        <taxon>Rodentia</taxon>
        <taxon>Myomorpha</taxon>
        <taxon>Dipodoidea</taxon>
        <taxon>Dipodidae</taxon>
        <taxon>Dipodinae</taxon>
        <taxon>Jaculus</taxon>
    </lineage>
</organism>
<feature type="transmembrane region" description="Helical" evidence="20">
    <location>
        <begin position="60"/>
        <end position="77"/>
    </location>
</feature>
<evidence type="ECO:0000256" key="19">
    <source>
        <dbReference type="SAM" id="MobiDB-lite"/>
    </source>
</evidence>
<feature type="transmembrane region" description="Helical" evidence="20">
    <location>
        <begin position="373"/>
        <end position="397"/>
    </location>
</feature>
<dbReference type="GO" id="GO:0035091">
    <property type="term" value="F:phosphatidylinositol binding"/>
    <property type="evidence" value="ECO:0007669"/>
    <property type="project" value="Ensembl"/>
</dbReference>
<feature type="signal peptide" evidence="21">
    <location>
        <begin position="1"/>
        <end position="36"/>
    </location>
</feature>
<dbReference type="OMA" id="NPEIWTW"/>
<dbReference type="PRINTS" id="PR01084">
    <property type="entry name" value="NAHEXCHNGR"/>
</dbReference>
<feature type="transmembrane region" description="Helical" evidence="20">
    <location>
        <begin position="181"/>
        <end position="203"/>
    </location>
</feature>
<dbReference type="InterPro" id="IPR018422">
    <property type="entry name" value="Cation/H_exchanger_CPA1"/>
</dbReference>
<evidence type="ECO:0000256" key="1">
    <source>
        <dbReference type="ARBA" id="ARBA00004195"/>
    </source>
</evidence>
<evidence type="ECO:0000256" key="9">
    <source>
        <dbReference type="ARBA" id="ARBA00022729"/>
    </source>
</evidence>
<dbReference type="InterPro" id="IPR006153">
    <property type="entry name" value="Cation/H_exchanger_TM"/>
</dbReference>
<dbReference type="GO" id="GO:0031901">
    <property type="term" value="C:early endosome membrane"/>
    <property type="evidence" value="ECO:0007669"/>
    <property type="project" value="UniProtKB-SubCell"/>
</dbReference>
<keyword evidence="15 18" id="KW-0739">Sodium transport</keyword>
<keyword evidence="13 18" id="KW-0406">Ion transport</keyword>
<evidence type="ECO:0000256" key="5">
    <source>
        <dbReference type="ARBA" id="ARBA00022449"/>
    </source>
</evidence>
<evidence type="ECO:0000256" key="6">
    <source>
        <dbReference type="ARBA" id="ARBA00022475"/>
    </source>
</evidence>
<dbReference type="Pfam" id="PF00999">
    <property type="entry name" value="Na_H_Exchanger"/>
    <property type="match status" value="1"/>
</dbReference>